<dbReference type="GeneID" id="19265439"/>
<dbReference type="eggNOG" id="ENOG502STXT">
    <property type="taxonomic scope" value="Eukaryota"/>
</dbReference>
<sequence length="278" mass="30920">MSFNQHHGHRPSLTAGEPIENQIATSPIDTDFSVPTTPVDSVFSHSSVSSSSSSPMDISFTDSFPRECSTSSNGNDSMATPTNPIVSPTAACFNTQPVIATLQNSCSSSSALPIPGPTHLAQPSQTFSAHRLSSLHDQPLSGHSSSIKKQNPAFAKKLQEMALPLAPLVQLTTGLVHPSFPSTLLRFWLLTDAELEGLAHFYHQRTPCRWTFHYPCPVAWETGLALEEKRRRIGKFIGLRGCETPVRVRSEDEIMEEARRAREREDEDEVWRRKLHWY</sequence>
<evidence type="ECO:0008006" key="3">
    <source>
        <dbReference type="Google" id="ProtNLM"/>
    </source>
</evidence>
<dbReference type="OMA" id="FPRECST"/>
<dbReference type="AlphaFoldDB" id="W3XKL2"/>
<dbReference type="InParanoid" id="W3XKL2"/>
<organism evidence="1 2">
    <name type="scientific">Pestalotiopsis fici (strain W106-1 / CGMCC3.15140)</name>
    <dbReference type="NCBI Taxonomy" id="1229662"/>
    <lineage>
        <taxon>Eukaryota</taxon>
        <taxon>Fungi</taxon>
        <taxon>Dikarya</taxon>
        <taxon>Ascomycota</taxon>
        <taxon>Pezizomycotina</taxon>
        <taxon>Sordariomycetes</taxon>
        <taxon>Xylariomycetidae</taxon>
        <taxon>Amphisphaeriales</taxon>
        <taxon>Sporocadaceae</taxon>
        <taxon>Pestalotiopsis</taxon>
    </lineage>
</organism>
<keyword evidence="2" id="KW-1185">Reference proteome</keyword>
<dbReference type="Proteomes" id="UP000030651">
    <property type="component" value="Unassembled WGS sequence"/>
</dbReference>
<evidence type="ECO:0000313" key="2">
    <source>
        <dbReference type="Proteomes" id="UP000030651"/>
    </source>
</evidence>
<protein>
    <recommendedName>
        <fullName evidence="3">Beta-xylosidase</fullName>
    </recommendedName>
</protein>
<evidence type="ECO:0000313" key="1">
    <source>
        <dbReference type="EMBL" id="ETS86598.1"/>
    </source>
</evidence>
<reference evidence="2" key="1">
    <citation type="journal article" date="2015" name="BMC Genomics">
        <title>Genomic and transcriptomic analysis of the endophytic fungus Pestalotiopsis fici reveals its lifestyle and high potential for synthesis of natural products.</title>
        <authorList>
            <person name="Wang X."/>
            <person name="Zhang X."/>
            <person name="Liu L."/>
            <person name="Xiang M."/>
            <person name="Wang W."/>
            <person name="Sun X."/>
            <person name="Che Y."/>
            <person name="Guo L."/>
            <person name="Liu G."/>
            <person name="Guo L."/>
            <person name="Wang C."/>
            <person name="Yin W.B."/>
            <person name="Stadler M."/>
            <person name="Zhang X."/>
            <person name="Liu X."/>
        </authorList>
    </citation>
    <scope>NUCLEOTIDE SEQUENCE [LARGE SCALE GENOMIC DNA]</scope>
    <source>
        <strain evidence="2">W106-1 / CGMCC3.15140</strain>
    </source>
</reference>
<gene>
    <name evidence="1" type="ORF">PFICI_00426</name>
</gene>
<dbReference type="STRING" id="1229662.W3XKL2"/>
<name>W3XKL2_PESFW</name>
<accession>W3XKL2</accession>
<dbReference type="HOGENOM" id="CLU_1001520_0_0_1"/>
<dbReference type="OrthoDB" id="4156665at2759"/>
<dbReference type="KEGG" id="pfy:PFICI_00426"/>
<dbReference type="RefSeq" id="XP_007827198.1">
    <property type="nucleotide sequence ID" value="XM_007829007.1"/>
</dbReference>
<dbReference type="EMBL" id="KI912109">
    <property type="protein sequence ID" value="ETS86598.1"/>
    <property type="molecule type" value="Genomic_DNA"/>
</dbReference>
<proteinExistence type="predicted"/>